<feature type="compositionally biased region" description="Gly residues" evidence="20">
    <location>
        <begin position="27"/>
        <end position="37"/>
    </location>
</feature>
<dbReference type="PROSITE" id="PS51304">
    <property type="entry name" value="GALECTIN"/>
    <property type="match status" value="1"/>
</dbReference>
<reference evidence="22 23" key="2">
    <citation type="journal article" date="2024" name="G3 (Bethesda)">
        <title>The genome of the cryopelagic Antarctic bald notothen, Trematomus borchgrevinki.</title>
        <authorList>
            <person name="Rayamajhi N."/>
            <person name="Rivera-Colon A.G."/>
            <person name="Minhas B.F."/>
            <person name="Cheng C.C."/>
            <person name="Catchen J.M."/>
        </authorList>
    </citation>
    <scope>NUCLEOTIDE SEQUENCE [LARGE SCALE GENOMIC DNA]</scope>
    <source>
        <strain evidence="22">AGRC-2024</strain>
    </source>
</reference>
<organism evidence="22 23">
    <name type="scientific">Pagothenia borchgrevinki</name>
    <name type="common">Bald rockcod</name>
    <name type="synonym">Trematomus borchgrevinki</name>
    <dbReference type="NCBI Taxonomy" id="8213"/>
    <lineage>
        <taxon>Eukaryota</taxon>
        <taxon>Metazoa</taxon>
        <taxon>Chordata</taxon>
        <taxon>Craniata</taxon>
        <taxon>Vertebrata</taxon>
        <taxon>Euteleostomi</taxon>
        <taxon>Actinopterygii</taxon>
        <taxon>Neopterygii</taxon>
        <taxon>Teleostei</taxon>
        <taxon>Neoteleostei</taxon>
        <taxon>Acanthomorphata</taxon>
        <taxon>Eupercaria</taxon>
        <taxon>Perciformes</taxon>
        <taxon>Notothenioidei</taxon>
        <taxon>Nototheniidae</taxon>
        <taxon>Pagothenia</taxon>
    </lineage>
</organism>
<keyword evidence="6" id="KW-0597">Phosphoprotein</keyword>
<evidence type="ECO:0000256" key="11">
    <source>
        <dbReference type="ARBA" id="ARBA00022737"/>
    </source>
</evidence>
<reference evidence="22 23" key="1">
    <citation type="journal article" date="2022" name="G3 (Bethesda)">
        <title>Evaluating Illumina-, Nanopore-, and PacBio-based genome assembly strategies with the bald notothen, Trematomus borchgrevinki.</title>
        <authorList>
            <person name="Rayamajhi N."/>
            <person name="Cheng C.C."/>
            <person name="Catchen J.M."/>
        </authorList>
    </citation>
    <scope>NUCLEOTIDE SEQUENCE [LARGE SCALE GENOMIC DNA]</scope>
    <source>
        <strain evidence="22">AGRC-2024</strain>
    </source>
</reference>
<evidence type="ECO:0000313" key="22">
    <source>
        <dbReference type="EMBL" id="KAL3049800.1"/>
    </source>
</evidence>
<dbReference type="InterPro" id="IPR013320">
    <property type="entry name" value="ConA-like_dom_sf"/>
</dbReference>
<evidence type="ECO:0000256" key="18">
    <source>
        <dbReference type="ARBA" id="ARBA00023242"/>
    </source>
</evidence>
<dbReference type="GO" id="GO:0030246">
    <property type="term" value="F:carbohydrate binding"/>
    <property type="evidence" value="ECO:0007669"/>
    <property type="project" value="UniProtKB-UniRule"/>
</dbReference>
<dbReference type="GO" id="GO:0008380">
    <property type="term" value="P:RNA splicing"/>
    <property type="evidence" value="ECO:0007669"/>
    <property type="project" value="UniProtKB-KW"/>
</dbReference>
<dbReference type="SMART" id="SM00276">
    <property type="entry name" value="GLECT"/>
    <property type="match status" value="1"/>
</dbReference>
<comment type="subcellular location">
    <subcellularLocation>
        <location evidence="2">Cytoplasm</location>
    </subcellularLocation>
    <subcellularLocation>
        <location evidence="1">Nucleus</location>
    </subcellularLocation>
    <subcellularLocation>
        <location evidence="3">Secreted</location>
    </subcellularLocation>
</comment>
<keyword evidence="17" id="KW-0508">mRNA splicing</keyword>
<evidence type="ECO:0000256" key="4">
    <source>
        <dbReference type="ARBA" id="ARBA00022490"/>
    </source>
</evidence>
<keyword evidence="23" id="KW-1185">Reference proteome</keyword>
<dbReference type="EMBL" id="JBIYXZ010002082">
    <property type="protein sequence ID" value="KAL3049800.1"/>
    <property type="molecule type" value="Genomic_DNA"/>
</dbReference>
<evidence type="ECO:0000256" key="6">
    <source>
        <dbReference type="ARBA" id="ARBA00022553"/>
    </source>
</evidence>
<keyword evidence="10 19" id="KW-0430">Lectin</keyword>
<dbReference type="CDD" id="cd00070">
    <property type="entry name" value="GLECT"/>
    <property type="match status" value="1"/>
</dbReference>
<dbReference type="Pfam" id="PF00337">
    <property type="entry name" value="Gal-bind_lectin"/>
    <property type="match status" value="1"/>
</dbReference>
<dbReference type="SUPFAM" id="SSF49899">
    <property type="entry name" value="Concanavalin A-like lectins/glucanases"/>
    <property type="match status" value="1"/>
</dbReference>
<dbReference type="GO" id="GO:0005681">
    <property type="term" value="C:spliceosomal complex"/>
    <property type="evidence" value="ECO:0007669"/>
    <property type="project" value="UniProtKB-KW"/>
</dbReference>
<dbReference type="InterPro" id="IPR044156">
    <property type="entry name" value="Galectin-like"/>
</dbReference>
<evidence type="ECO:0000313" key="23">
    <source>
        <dbReference type="Proteomes" id="UP001619887"/>
    </source>
</evidence>
<keyword evidence="16" id="KW-1015">Disulfide bond</keyword>
<evidence type="ECO:0000259" key="21">
    <source>
        <dbReference type="PROSITE" id="PS51304"/>
    </source>
</evidence>
<evidence type="ECO:0000256" key="15">
    <source>
        <dbReference type="ARBA" id="ARBA00022990"/>
    </source>
</evidence>
<dbReference type="GO" id="GO:0045087">
    <property type="term" value="P:innate immune response"/>
    <property type="evidence" value="ECO:0007669"/>
    <property type="project" value="UniProtKB-KW"/>
</dbReference>
<dbReference type="GO" id="GO:0005737">
    <property type="term" value="C:cytoplasm"/>
    <property type="evidence" value="ECO:0007669"/>
    <property type="project" value="UniProtKB-SubCell"/>
</dbReference>
<evidence type="ECO:0000256" key="8">
    <source>
        <dbReference type="ARBA" id="ARBA00022664"/>
    </source>
</evidence>
<dbReference type="FunFam" id="2.60.120.200:FF:000023">
    <property type="entry name" value="Galectin"/>
    <property type="match status" value="1"/>
</dbReference>
<keyword evidence="7" id="KW-0399">Innate immunity</keyword>
<evidence type="ECO:0000256" key="10">
    <source>
        <dbReference type="ARBA" id="ARBA00022734"/>
    </source>
</evidence>
<evidence type="ECO:0000256" key="20">
    <source>
        <dbReference type="SAM" id="MobiDB-lite"/>
    </source>
</evidence>
<dbReference type="GO" id="GO:0019863">
    <property type="term" value="F:IgE binding"/>
    <property type="evidence" value="ECO:0007669"/>
    <property type="project" value="UniProtKB-KW"/>
</dbReference>
<dbReference type="GO" id="GO:0006397">
    <property type="term" value="P:mRNA processing"/>
    <property type="evidence" value="ECO:0007669"/>
    <property type="project" value="UniProtKB-KW"/>
</dbReference>
<evidence type="ECO:0000256" key="19">
    <source>
        <dbReference type="RuleBase" id="RU102079"/>
    </source>
</evidence>
<keyword evidence="15" id="KW-0007">Acetylation</keyword>
<keyword evidence="4" id="KW-0963">Cytoplasm</keyword>
<keyword evidence="5" id="KW-0964">Secreted</keyword>
<keyword evidence="11" id="KW-0677">Repeat</keyword>
<comment type="caution">
    <text evidence="22">The sequence shown here is derived from an EMBL/GenBank/DDBJ whole genome shotgun (WGS) entry which is preliminary data.</text>
</comment>
<keyword evidence="12" id="KW-0221">Differentiation</keyword>
<feature type="compositionally biased region" description="Gly residues" evidence="20">
    <location>
        <begin position="103"/>
        <end position="138"/>
    </location>
</feature>
<evidence type="ECO:0000256" key="7">
    <source>
        <dbReference type="ARBA" id="ARBA00022588"/>
    </source>
</evidence>
<feature type="region of interest" description="Disordered" evidence="20">
    <location>
        <begin position="1"/>
        <end position="186"/>
    </location>
</feature>
<keyword evidence="18" id="KW-0539">Nucleus</keyword>
<dbReference type="InterPro" id="IPR001079">
    <property type="entry name" value="Galectin_CRD"/>
</dbReference>
<dbReference type="Proteomes" id="UP001619887">
    <property type="component" value="Unassembled WGS sequence"/>
</dbReference>
<keyword evidence="14" id="KW-0389">IgE-binding protein</keyword>
<evidence type="ECO:0000256" key="9">
    <source>
        <dbReference type="ARBA" id="ARBA00022728"/>
    </source>
</evidence>
<dbReference type="Gene3D" id="2.60.120.200">
    <property type="match status" value="1"/>
</dbReference>
<dbReference type="PANTHER" id="PTHR11346">
    <property type="entry name" value="GALECTIN"/>
    <property type="match status" value="1"/>
</dbReference>
<gene>
    <name evidence="22" type="ORF">OYC64_009120</name>
</gene>
<evidence type="ECO:0000256" key="16">
    <source>
        <dbReference type="ARBA" id="ARBA00023157"/>
    </source>
</evidence>
<keyword evidence="8" id="KW-0507">mRNA processing</keyword>
<evidence type="ECO:0000256" key="17">
    <source>
        <dbReference type="ARBA" id="ARBA00023187"/>
    </source>
</evidence>
<feature type="compositionally biased region" description="Pro residues" evidence="20">
    <location>
        <begin position="154"/>
        <end position="178"/>
    </location>
</feature>
<dbReference type="GO" id="GO:0005576">
    <property type="term" value="C:extracellular region"/>
    <property type="evidence" value="ECO:0007669"/>
    <property type="project" value="UniProtKB-SubCell"/>
</dbReference>
<keyword evidence="9" id="KW-0747">Spliceosome</keyword>
<feature type="compositionally biased region" description="Gly residues" evidence="20">
    <location>
        <begin position="44"/>
        <end position="83"/>
    </location>
</feature>
<sequence>MNLEDALGGWPSGGGNNPPTNPSWPAAGGGGGGGAWPGGPAPAAGGGAWPAGPAAGGGAWPAGPAVGGGGWPAGPAAGGGGWPAGPAPAAGGGAWPAGPAPAAGGGAWPGPQPGGQPGGGGAWPGPQPGGQPGGGGAWPGPQPGGQMPGQPSQPGWPSPSPGPGPGPGPGRGPGPGPGYAPQQTLTVPYSMPLPGGVYDKMLITIAGTIKSNADKFIIDLSTHTDLAFHFNPRFNEGGKKVIVRNSCISKKWGREERELQNFPFQQGKPFEMKILCSNKEFKVAVNNSHVLTFSHRVSNLRSISVLNIFHDVTLSKVNVETMP</sequence>
<evidence type="ECO:0000256" key="3">
    <source>
        <dbReference type="ARBA" id="ARBA00004613"/>
    </source>
</evidence>
<dbReference type="PANTHER" id="PTHR11346:SF26">
    <property type="entry name" value="GALECTIN-3"/>
    <property type="match status" value="1"/>
</dbReference>
<protein>
    <recommendedName>
        <fullName evidence="19">Galectin</fullName>
    </recommendedName>
</protein>
<proteinExistence type="predicted"/>
<evidence type="ECO:0000256" key="12">
    <source>
        <dbReference type="ARBA" id="ARBA00022782"/>
    </source>
</evidence>
<accession>A0ABD2G7A7</accession>
<name>A0ABD2G7A7_PAGBO</name>
<dbReference type="GO" id="GO:0030154">
    <property type="term" value="P:cell differentiation"/>
    <property type="evidence" value="ECO:0007669"/>
    <property type="project" value="UniProtKB-KW"/>
</dbReference>
<evidence type="ECO:0000256" key="1">
    <source>
        <dbReference type="ARBA" id="ARBA00004123"/>
    </source>
</evidence>
<evidence type="ECO:0000256" key="2">
    <source>
        <dbReference type="ARBA" id="ARBA00004496"/>
    </source>
</evidence>
<dbReference type="SMART" id="SM00908">
    <property type="entry name" value="Gal-bind_lectin"/>
    <property type="match status" value="1"/>
</dbReference>
<keyword evidence="13" id="KW-0391">Immunity</keyword>
<feature type="domain" description="Galectin" evidence="21">
    <location>
        <begin position="189"/>
        <end position="320"/>
    </location>
</feature>
<evidence type="ECO:0000256" key="5">
    <source>
        <dbReference type="ARBA" id="ARBA00022525"/>
    </source>
</evidence>
<dbReference type="AlphaFoldDB" id="A0ABD2G7A7"/>
<evidence type="ECO:0000256" key="14">
    <source>
        <dbReference type="ARBA" id="ARBA00022972"/>
    </source>
</evidence>
<feature type="compositionally biased region" description="Low complexity" evidence="20">
    <location>
        <begin position="144"/>
        <end position="153"/>
    </location>
</feature>
<evidence type="ECO:0000256" key="13">
    <source>
        <dbReference type="ARBA" id="ARBA00022859"/>
    </source>
</evidence>